<evidence type="ECO:0000313" key="12">
    <source>
        <dbReference type="Proteomes" id="UP000029278"/>
    </source>
</evidence>
<evidence type="ECO:0000256" key="7">
    <source>
        <dbReference type="ARBA" id="ARBA00023277"/>
    </source>
</evidence>
<evidence type="ECO:0000256" key="1">
    <source>
        <dbReference type="ARBA" id="ARBA00001462"/>
    </source>
</evidence>
<dbReference type="STRING" id="44252.DJ90_529"/>
<dbReference type="InterPro" id="IPR010720">
    <property type="entry name" value="Alpha-L-AF_C"/>
</dbReference>
<comment type="catalytic activity">
    <reaction evidence="1">
        <text>Hydrolysis of terminal non-reducing alpha-L-arabinofuranoside residues in alpha-L-arabinosides.</text>
        <dbReference type="EC" id="3.2.1.55"/>
    </reaction>
</comment>
<accession>A0A090ZIF9</accession>
<dbReference type="SMART" id="SM00813">
    <property type="entry name" value="Alpha-L-AF_C"/>
    <property type="match status" value="1"/>
</dbReference>
<dbReference type="PANTHER" id="PTHR43576">
    <property type="entry name" value="ALPHA-L-ARABINOFURANOSIDASE C-RELATED"/>
    <property type="match status" value="1"/>
</dbReference>
<reference evidence="10 12" key="1">
    <citation type="submission" date="2014-04" db="EMBL/GenBank/DDBJ databases">
        <authorList>
            <person name="Bishop-Lilly K.A."/>
            <person name="Broomall S.M."/>
            <person name="Chain P.S."/>
            <person name="Chertkov O."/>
            <person name="Coyne S.R."/>
            <person name="Daligault H.E."/>
            <person name="Davenport K.W."/>
            <person name="Erkkila T."/>
            <person name="Frey K.G."/>
            <person name="Gibbons H.S."/>
            <person name="Gu W."/>
            <person name="Jaissle J."/>
            <person name="Johnson S.L."/>
            <person name="Koroleva G.I."/>
            <person name="Ladner J.T."/>
            <person name="Lo C.-C."/>
            <person name="Minogue T.D."/>
            <person name="Munk C."/>
            <person name="Palacios G.F."/>
            <person name="Redden C.L."/>
            <person name="Rosenzweig C.N."/>
            <person name="Scholz M.B."/>
            <person name="Teshima H."/>
            <person name="Xu Y."/>
        </authorList>
    </citation>
    <scope>NUCLEOTIDE SEQUENCE [LARGE SCALE GENOMIC DNA]</scope>
    <source>
        <strain evidence="10 12">8244</strain>
    </source>
</reference>
<evidence type="ECO:0000256" key="5">
    <source>
        <dbReference type="ARBA" id="ARBA00012670"/>
    </source>
</evidence>
<evidence type="ECO:0000256" key="8">
    <source>
        <dbReference type="ARBA" id="ARBA00023295"/>
    </source>
</evidence>
<dbReference type="Pfam" id="PF06964">
    <property type="entry name" value="Alpha-L-AF_C"/>
    <property type="match status" value="1"/>
</dbReference>
<dbReference type="SUPFAM" id="SSF51011">
    <property type="entry name" value="Glycosyl hydrolase domain"/>
    <property type="match status" value="1"/>
</dbReference>
<organism evidence="10 12">
    <name type="scientific">Paenibacillus macerans</name>
    <name type="common">Bacillus macerans</name>
    <dbReference type="NCBI Taxonomy" id="44252"/>
    <lineage>
        <taxon>Bacteria</taxon>
        <taxon>Bacillati</taxon>
        <taxon>Bacillota</taxon>
        <taxon>Bacilli</taxon>
        <taxon>Bacillales</taxon>
        <taxon>Paenibacillaceae</taxon>
        <taxon>Paenibacillus</taxon>
    </lineage>
</organism>
<dbReference type="Proteomes" id="UP000442469">
    <property type="component" value="Unassembled WGS sequence"/>
</dbReference>
<evidence type="ECO:0000256" key="3">
    <source>
        <dbReference type="ARBA" id="ARBA00007186"/>
    </source>
</evidence>
<dbReference type="InterPro" id="IPR013780">
    <property type="entry name" value="Glyco_hydro_b"/>
</dbReference>
<dbReference type="HOGENOM" id="CLU_017810_2_0_9"/>
<reference evidence="11 13" key="2">
    <citation type="submission" date="2019-11" db="EMBL/GenBank/DDBJ databases">
        <title>Draft genome sequences of five Paenibacillus species of dairy origin.</title>
        <authorList>
            <person name="Olajide A.M."/>
            <person name="Chen S."/>
            <person name="Lapointe G."/>
        </authorList>
    </citation>
    <scope>NUCLEOTIDE SEQUENCE [LARGE SCALE GENOMIC DNA]</scope>
    <source>
        <strain evidence="11 13">3CT49</strain>
    </source>
</reference>
<dbReference type="EC" id="3.2.1.55" evidence="5"/>
<dbReference type="InterPro" id="IPR017853">
    <property type="entry name" value="GH"/>
</dbReference>
<keyword evidence="8 10" id="KW-0326">Glycosidase</keyword>
<dbReference type="Pfam" id="PF22848">
    <property type="entry name" value="ASD1_dom"/>
    <property type="match status" value="1"/>
</dbReference>
<dbReference type="InterPro" id="IPR055235">
    <property type="entry name" value="ASD1_cat"/>
</dbReference>
<comment type="caution">
    <text evidence="10">The sequence shown here is derived from an EMBL/GenBank/DDBJ whole genome shotgun (WGS) entry which is preliminary data.</text>
</comment>
<sequence>MTLKGVLNADVGQGTINRNIYGHFSEHLGRCIYEGIWVGEDSPIPNTNGIRSDVVEALKNIKIPVLRWPGGCFADEYHWKDGIGPRADRKRMVNTHWGGVVENNHFGTHEFMELCRQLECEPYINGNVGSGTVQEMSEWVEYLTFGGESPMSLLRAENGREEPWKVTYFGVGNENWGCGGNMRPEYYADVYRRYQTYVRNYGDNKIHRIACGPNSDDYNWTEVLMREAARFMDSLTLHYYTVPGEWQNKGPATGFAEREWFTTLRKTLHMDELITRHSVIMDKYDPERRVGLIVDEWGTWYDVEPGTNPGFLYQQNTIRDALVAGLTLNIFHKHHQRVRMANIAQTVNVLQAVILTEGEKMILTPTYHVFDMYKVHQDAEFLDLTLDAGSLSFDGEEIPAVSATASRDSQDKIHISLCNLSHLDSNEVILDIRGLAGQKLSVAGTTLTGDKIDAHNTFAAPDNVKPQPFSGFALQDGLLTVTLPPMSVTTLELTAES</sequence>
<keyword evidence="6 10" id="KW-0378">Hydrolase</keyword>
<evidence type="ECO:0000313" key="10">
    <source>
        <dbReference type="EMBL" id="KFN10020.1"/>
    </source>
</evidence>
<dbReference type="GO" id="GO:0046556">
    <property type="term" value="F:alpha-L-arabinofuranosidase activity"/>
    <property type="evidence" value="ECO:0007669"/>
    <property type="project" value="UniProtKB-EC"/>
</dbReference>
<evidence type="ECO:0000259" key="9">
    <source>
        <dbReference type="SMART" id="SM00813"/>
    </source>
</evidence>
<comment type="pathway">
    <text evidence="2">Glycan metabolism.</text>
</comment>
<dbReference type="Proteomes" id="UP000029278">
    <property type="component" value="Unassembled WGS sequence"/>
</dbReference>
<feature type="domain" description="Alpha-L-arabinofuranosidase C-terminal" evidence="9">
    <location>
        <begin position="295"/>
        <end position="487"/>
    </location>
</feature>
<protein>
    <recommendedName>
        <fullName evidence="5">non-reducing end alpha-L-arabinofuranosidase</fullName>
        <ecNumber evidence="5">3.2.1.55</ecNumber>
    </recommendedName>
</protein>
<dbReference type="GO" id="GO:0000272">
    <property type="term" value="P:polysaccharide catabolic process"/>
    <property type="evidence" value="ECO:0007669"/>
    <property type="project" value="TreeGrafter"/>
</dbReference>
<dbReference type="Gene3D" id="3.20.20.80">
    <property type="entry name" value="Glycosidases"/>
    <property type="match status" value="1"/>
</dbReference>
<dbReference type="EMBL" id="JMQA01000020">
    <property type="protein sequence ID" value="KFN10020.1"/>
    <property type="molecule type" value="Genomic_DNA"/>
</dbReference>
<dbReference type="EMBL" id="WNZZ01000006">
    <property type="protein sequence ID" value="MUG23030.1"/>
    <property type="molecule type" value="Genomic_DNA"/>
</dbReference>
<dbReference type="AlphaFoldDB" id="A0A090ZIF9"/>
<comment type="similarity">
    <text evidence="3">Belongs to the glycosyl hydrolase 51 family.</text>
</comment>
<keyword evidence="7" id="KW-0119">Carbohydrate metabolism</keyword>
<proteinExistence type="inferred from homology"/>
<evidence type="ECO:0000256" key="4">
    <source>
        <dbReference type="ARBA" id="ARBA00011165"/>
    </source>
</evidence>
<dbReference type="RefSeq" id="WP_036621131.1">
    <property type="nucleotide sequence ID" value="NZ_BGML01000005.1"/>
</dbReference>
<evidence type="ECO:0000256" key="2">
    <source>
        <dbReference type="ARBA" id="ARBA00004881"/>
    </source>
</evidence>
<evidence type="ECO:0000313" key="11">
    <source>
        <dbReference type="EMBL" id="MUG23030.1"/>
    </source>
</evidence>
<dbReference type="OrthoDB" id="9758333at2"/>
<evidence type="ECO:0000313" key="13">
    <source>
        <dbReference type="Proteomes" id="UP000442469"/>
    </source>
</evidence>
<name>A0A090ZIF9_PAEMA</name>
<dbReference type="PANTHER" id="PTHR43576:SF2">
    <property type="entry name" value="INTRACELLULAR EXO-ALPHA-L-ARABINOFURANOSIDASE 2"/>
    <property type="match status" value="1"/>
</dbReference>
<evidence type="ECO:0000256" key="6">
    <source>
        <dbReference type="ARBA" id="ARBA00022801"/>
    </source>
</evidence>
<dbReference type="Gene3D" id="2.60.40.1180">
    <property type="entry name" value="Golgi alpha-mannosidase II"/>
    <property type="match status" value="1"/>
</dbReference>
<keyword evidence="12" id="KW-1185">Reference proteome</keyword>
<dbReference type="PATRIC" id="fig|44252.3.peg.1770"/>
<comment type="subunit">
    <text evidence="4">Homohexamer; trimer of dimers.</text>
</comment>
<dbReference type="GO" id="GO:0046373">
    <property type="term" value="P:L-arabinose metabolic process"/>
    <property type="evidence" value="ECO:0007669"/>
    <property type="project" value="InterPro"/>
</dbReference>
<dbReference type="GeneID" id="77012338"/>
<dbReference type="SUPFAM" id="SSF51445">
    <property type="entry name" value="(Trans)glycosidases"/>
    <property type="match status" value="1"/>
</dbReference>
<gene>
    <name evidence="10" type="primary">abjA</name>
    <name evidence="10" type="ORF">DJ90_529</name>
    <name evidence="11" type="ORF">GNQ08_11470</name>
</gene>